<keyword evidence="9" id="KW-0472">Membrane</keyword>
<evidence type="ECO:0000256" key="5">
    <source>
        <dbReference type="ARBA" id="ARBA00023002"/>
    </source>
</evidence>
<dbReference type="PANTHER" id="PTHR24305">
    <property type="entry name" value="CYTOCHROME P450"/>
    <property type="match status" value="1"/>
</dbReference>
<evidence type="ECO:0000313" key="10">
    <source>
        <dbReference type="EMBL" id="CAG8959468.1"/>
    </source>
</evidence>
<dbReference type="PANTHER" id="PTHR24305:SF107">
    <property type="entry name" value="P450, PUTATIVE (EUROFUNG)-RELATED"/>
    <property type="match status" value="1"/>
</dbReference>
<keyword evidence="9" id="KW-0812">Transmembrane</keyword>
<dbReference type="Gene3D" id="1.10.630.10">
    <property type="entry name" value="Cytochrome P450"/>
    <property type="match status" value="1"/>
</dbReference>
<evidence type="ECO:0000256" key="3">
    <source>
        <dbReference type="ARBA" id="ARBA00022617"/>
    </source>
</evidence>
<evidence type="ECO:0000256" key="8">
    <source>
        <dbReference type="PIRSR" id="PIRSR602401-1"/>
    </source>
</evidence>
<sequence length="547" mass="62247">MQTDKLGVSSLAAVLYTACIGAFLYVFFKGWRARSAFVKLRKQGMPMPPHSLIFGHLLAIKKVLDSLPTGIHMVVTFGSISRKFPKSGFCYLDLWPFGVPFMIVTSPTMAIQATQQSDLMLLRPEELKPWFAPLTGGESLFDMSVEAWKPWRAMFNLGFSAANLLTHVPGLVEETLVYREILAEHAKKGDVFQLDKITLRFTMDLIGRSVLNTRLNSQKGWNPLADALLSQISWHGSNEEVNPWQRWHPLRPFVEWYNSRQMNRFIGDELQKRWKLYQEKNDEEFSTSIMDLAIRSFIESQPSGSPKPEKLDKDFVKVATSQIRLFLFAGHDTTSSSIVYCFHMLARNPTALKLIREEHELVFGSDSSQIPSKISSKPHILNNLPYTTAIIKETMRLYPGASGIRAGAPGVDLVDDDGNRYPTEGTNIWIIHHGLHRNPKYWKRADEFIPERWLVGPEHELYPVKGAWRPFEHGPRNCIGQGLVMLEIKTVLAVVLATLDISPAYDEWDKMHPSKGIEMVDNDRAYQIEKCGAHPAEMYPCKVAFKK</sequence>
<dbReference type="CDD" id="cd11051">
    <property type="entry name" value="CYP59-like"/>
    <property type="match status" value="1"/>
</dbReference>
<dbReference type="InterPro" id="IPR036396">
    <property type="entry name" value="Cyt_P450_sf"/>
</dbReference>
<evidence type="ECO:0000256" key="9">
    <source>
        <dbReference type="SAM" id="Phobius"/>
    </source>
</evidence>
<keyword evidence="11" id="KW-1185">Reference proteome</keyword>
<protein>
    <recommendedName>
        <fullName evidence="12">Cytochrome P450</fullName>
    </recommendedName>
</protein>
<evidence type="ECO:0000256" key="6">
    <source>
        <dbReference type="ARBA" id="ARBA00023004"/>
    </source>
</evidence>
<dbReference type="Pfam" id="PF00067">
    <property type="entry name" value="p450"/>
    <property type="match status" value="1"/>
</dbReference>
<gene>
    <name evidence="10" type="ORF">HYFRA_00001366</name>
</gene>
<dbReference type="PRINTS" id="PR00385">
    <property type="entry name" value="P450"/>
</dbReference>
<dbReference type="Proteomes" id="UP000696280">
    <property type="component" value="Unassembled WGS sequence"/>
</dbReference>
<organism evidence="10 11">
    <name type="scientific">Hymenoscyphus fraxineus</name>
    <dbReference type="NCBI Taxonomy" id="746836"/>
    <lineage>
        <taxon>Eukaryota</taxon>
        <taxon>Fungi</taxon>
        <taxon>Dikarya</taxon>
        <taxon>Ascomycota</taxon>
        <taxon>Pezizomycotina</taxon>
        <taxon>Leotiomycetes</taxon>
        <taxon>Helotiales</taxon>
        <taxon>Helotiaceae</taxon>
        <taxon>Hymenoscyphus</taxon>
    </lineage>
</organism>
<dbReference type="GO" id="GO:0005506">
    <property type="term" value="F:iron ion binding"/>
    <property type="evidence" value="ECO:0007669"/>
    <property type="project" value="InterPro"/>
</dbReference>
<comment type="cofactor">
    <cofactor evidence="1 8">
        <name>heme</name>
        <dbReference type="ChEBI" id="CHEBI:30413"/>
    </cofactor>
</comment>
<dbReference type="GO" id="GO:0004497">
    <property type="term" value="F:monooxygenase activity"/>
    <property type="evidence" value="ECO:0007669"/>
    <property type="project" value="UniProtKB-KW"/>
</dbReference>
<dbReference type="SUPFAM" id="SSF48264">
    <property type="entry name" value="Cytochrome P450"/>
    <property type="match status" value="1"/>
</dbReference>
<evidence type="ECO:0000313" key="11">
    <source>
        <dbReference type="Proteomes" id="UP000696280"/>
    </source>
</evidence>
<dbReference type="OrthoDB" id="10029320at2759"/>
<dbReference type="EMBL" id="CAJVRL010000092">
    <property type="protein sequence ID" value="CAG8959468.1"/>
    <property type="molecule type" value="Genomic_DNA"/>
</dbReference>
<evidence type="ECO:0000256" key="7">
    <source>
        <dbReference type="ARBA" id="ARBA00023033"/>
    </source>
</evidence>
<comment type="caution">
    <text evidence="10">The sequence shown here is derived from an EMBL/GenBank/DDBJ whole genome shotgun (WGS) entry which is preliminary data.</text>
</comment>
<dbReference type="InterPro" id="IPR001128">
    <property type="entry name" value="Cyt_P450"/>
</dbReference>
<evidence type="ECO:0000256" key="4">
    <source>
        <dbReference type="ARBA" id="ARBA00022723"/>
    </source>
</evidence>
<keyword evidence="9" id="KW-1133">Transmembrane helix</keyword>
<comment type="pathway">
    <text evidence="2">Secondary metabolite biosynthesis.</text>
</comment>
<reference evidence="10" key="1">
    <citation type="submission" date="2021-07" db="EMBL/GenBank/DDBJ databases">
        <authorList>
            <person name="Durling M."/>
        </authorList>
    </citation>
    <scope>NUCLEOTIDE SEQUENCE</scope>
</reference>
<dbReference type="GO" id="GO:0016705">
    <property type="term" value="F:oxidoreductase activity, acting on paired donors, with incorporation or reduction of molecular oxygen"/>
    <property type="evidence" value="ECO:0007669"/>
    <property type="project" value="InterPro"/>
</dbReference>
<dbReference type="GO" id="GO:0020037">
    <property type="term" value="F:heme binding"/>
    <property type="evidence" value="ECO:0007669"/>
    <property type="project" value="InterPro"/>
</dbReference>
<accession>A0A9N9PY18</accession>
<keyword evidence="6 8" id="KW-0408">Iron</keyword>
<dbReference type="AlphaFoldDB" id="A0A9N9PY18"/>
<feature type="binding site" description="axial binding residue" evidence="8">
    <location>
        <position position="478"/>
    </location>
    <ligand>
        <name>heme</name>
        <dbReference type="ChEBI" id="CHEBI:30413"/>
    </ligand>
    <ligandPart>
        <name>Fe</name>
        <dbReference type="ChEBI" id="CHEBI:18248"/>
    </ligandPart>
</feature>
<evidence type="ECO:0000256" key="1">
    <source>
        <dbReference type="ARBA" id="ARBA00001971"/>
    </source>
</evidence>
<keyword evidence="7" id="KW-0503">Monooxygenase</keyword>
<keyword evidence="5" id="KW-0560">Oxidoreductase</keyword>
<keyword evidence="4 8" id="KW-0479">Metal-binding</keyword>
<feature type="transmembrane region" description="Helical" evidence="9">
    <location>
        <begin position="6"/>
        <end position="28"/>
    </location>
</feature>
<evidence type="ECO:0008006" key="12">
    <source>
        <dbReference type="Google" id="ProtNLM"/>
    </source>
</evidence>
<dbReference type="InterPro" id="IPR050121">
    <property type="entry name" value="Cytochrome_P450_monoxygenase"/>
</dbReference>
<dbReference type="InterPro" id="IPR002401">
    <property type="entry name" value="Cyt_P450_E_grp-I"/>
</dbReference>
<dbReference type="PRINTS" id="PR00463">
    <property type="entry name" value="EP450I"/>
</dbReference>
<keyword evidence="3 8" id="KW-0349">Heme</keyword>
<name>A0A9N9PY18_9HELO</name>
<proteinExistence type="predicted"/>
<evidence type="ECO:0000256" key="2">
    <source>
        <dbReference type="ARBA" id="ARBA00005179"/>
    </source>
</evidence>